<evidence type="ECO:0000313" key="1">
    <source>
        <dbReference type="EMBL" id="MBC5731853.1"/>
    </source>
</evidence>
<protein>
    <submittedName>
        <fullName evidence="1">Stage III sporulation protein AF</fullName>
    </submittedName>
</protein>
<sequence length="164" mass="17442">MLAWIKAWLLGITAAALLVAAAQSLMPGGAVRRVGRLTGGLVLLLAALGPVLTLDQDALSRALSEYHLPVEEVEAFQNNSADVLQALIEEKAVAYISDKAEDLGIACSVAVETRAGEDGYPVPYQVTVAGALSQQQRQALTRRIEADFAIPAERQIYQKAEGVT</sequence>
<name>A0ABR7HWG8_9FIRM</name>
<dbReference type="EMBL" id="JACOPR010000010">
    <property type="protein sequence ID" value="MBC5731853.1"/>
    <property type="molecule type" value="Genomic_DNA"/>
</dbReference>
<dbReference type="Proteomes" id="UP000660021">
    <property type="component" value="Unassembled WGS sequence"/>
</dbReference>
<keyword evidence="2" id="KW-1185">Reference proteome</keyword>
<reference evidence="1 2" key="1">
    <citation type="submission" date="2020-08" db="EMBL/GenBank/DDBJ databases">
        <title>Genome public.</title>
        <authorList>
            <person name="Liu C."/>
            <person name="Sun Q."/>
        </authorList>
    </citation>
    <scope>NUCLEOTIDE SEQUENCE [LARGE SCALE GENOMIC DNA]</scope>
    <source>
        <strain evidence="1 2">New-38</strain>
    </source>
</reference>
<organism evidence="1 2">
    <name type="scientific">Pseudoflavonifractor hominis</name>
    <dbReference type="NCBI Taxonomy" id="2763059"/>
    <lineage>
        <taxon>Bacteria</taxon>
        <taxon>Bacillati</taxon>
        <taxon>Bacillota</taxon>
        <taxon>Clostridia</taxon>
        <taxon>Eubacteriales</taxon>
        <taxon>Oscillospiraceae</taxon>
        <taxon>Pseudoflavonifractor</taxon>
    </lineage>
</organism>
<comment type="caution">
    <text evidence="1">The sequence shown here is derived from an EMBL/GenBank/DDBJ whole genome shotgun (WGS) entry which is preliminary data.</text>
</comment>
<gene>
    <name evidence="1" type="ORF">H8S34_13595</name>
</gene>
<accession>A0ABR7HWG8</accession>
<dbReference type="RefSeq" id="WP_101693040.1">
    <property type="nucleotide sequence ID" value="NZ_JACOPR010000010.1"/>
</dbReference>
<evidence type="ECO:0000313" key="2">
    <source>
        <dbReference type="Proteomes" id="UP000660021"/>
    </source>
</evidence>
<proteinExistence type="predicted"/>